<accession>A0A9D7XR25</accession>
<name>A0A9D7XR25_9BACT</name>
<organism evidence="1 2">
    <name type="scientific">Candidatus Opimibacter skivensis</name>
    <dbReference type="NCBI Taxonomy" id="2982028"/>
    <lineage>
        <taxon>Bacteria</taxon>
        <taxon>Pseudomonadati</taxon>
        <taxon>Bacteroidota</taxon>
        <taxon>Saprospiria</taxon>
        <taxon>Saprospirales</taxon>
        <taxon>Saprospiraceae</taxon>
        <taxon>Candidatus Opimibacter</taxon>
    </lineage>
</organism>
<sequence length="141" mass="16937">MTDEQSNQIQFEIEPWKRILYHLMDENTHLKNRLGEVLKIKFDKKYLEKAEQFQGHFIKFDTQIMILRNQLADVHTMVVQKMNTPEETRKIIPSLNILRKGTVRTQKEFNKLRKEFICFLVKIFNIDSVLEDEVIRADTLQ</sequence>
<dbReference type="Proteomes" id="UP000808337">
    <property type="component" value="Unassembled WGS sequence"/>
</dbReference>
<evidence type="ECO:0000313" key="1">
    <source>
        <dbReference type="EMBL" id="MBK9984715.1"/>
    </source>
</evidence>
<gene>
    <name evidence="1" type="ORF">IPP15_20525</name>
</gene>
<comment type="caution">
    <text evidence="1">The sequence shown here is derived from an EMBL/GenBank/DDBJ whole genome shotgun (WGS) entry which is preliminary data.</text>
</comment>
<evidence type="ECO:0000313" key="2">
    <source>
        <dbReference type="Proteomes" id="UP000808337"/>
    </source>
</evidence>
<proteinExistence type="predicted"/>
<dbReference type="AlphaFoldDB" id="A0A9D7XR25"/>
<protein>
    <submittedName>
        <fullName evidence="1">Uncharacterized protein</fullName>
    </submittedName>
</protein>
<dbReference type="EMBL" id="JADKGY010000031">
    <property type="protein sequence ID" value="MBK9984715.1"/>
    <property type="molecule type" value="Genomic_DNA"/>
</dbReference>
<reference evidence="1 2" key="1">
    <citation type="submission" date="2020-10" db="EMBL/GenBank/DDBJ databases">
        <title>Connecting structure to function with the recovery of over 1000 high-quality activated sludge metagenome-assembled genomes encoding full-length rRNA genes using long-read sequencing.</title>
        <authorList>
            <person name="Singleton C.M."/>
            <person name="Petriglieri F."/>
            <person name="Kristensen J.M."/>
            <person name="Kirkegaard R.H."/>
            <person name="Michaelsen T.Y."/>
            <person name="Andersen M.H."/>
            <person name="Karst S.M."/>
            <person name="Dueholm M.S."/>
            <person name="Nielsen P.H."/>
            <person name="Albertsen M."/>
        </authorList>
    </citation>
    <scope>NUCLEOTIDE SEQUENCE [LARGE SCALE GENOMIC DNA]</scope>
    <source>
        <strain evidence="1">Ribe_18-Q3-R11-54_MAXAC.273</strain>
    </source>
</reference>